<gene>
    <name evidence="3" type="ORF">EAH80_24465</name>
</gene>
<name>A0A502E3U0_9MYCO</name>
<feature type="domain" description="Beta-lactamase class A catalytic" evidence="1">
    <location>
        <begin position="227"/>
        <end position="329"/>
    </location>
</feature>
<dbReference type="Pfam" id="PF13354">
    <property type="entry name" value="Beta-lactamase2"/>
    <property type="match status" value="1"/>
</dbReference>
<dbReference type="AlphaFoldDB" id="A0A502E3U0"/>
<evidence type="ECO:0000259" key="1">
    <source>
        <dbReference type="Pfam" id="PF13354"/>
    </source>
</evidence>
<evidence type="ECO:0000313" key="3">
    <source>
        <dbReference type="EMBL" id="TPG31171.1"/>
    </source>
</evidence>
<protein>
    <submittedName>
        <fullName evidence="3">Serine hydrolase</fullName>
    </submittedName>
</protein>
<dbReference type="Proteomes" id="UP000320095">
    <property type="component" value="Unassembled WGS sequence"/>
</dbReference>
<dbReference type="EMBL" id="RCZG01000013">
    <property type="protein sequence ID" value="TPG31171.1"/>
    <property type="molecule type" value="Genomic_DNA"/>
</dbReference>
<dbReference type="InterPro" id="IPR000871">
    <property type="entry name" value="Beta-lactam_class-A"/>
</dbReference>
<dbReference type="GO" id="GO:0046677">
    <property type="term" value="P:response to antibiotic"/>
    <property type="evidence" value="ECO:0007669"/>
    <property type="project" value="InterPro"/>
</dbReference>
<evidence type="ECO:0000313" key="4">
    <source>
        <dbReference type="Proteomes" id="UP000320095"/>
    </source>
</evidence>
<dbReference type="Pfam" id="PF18042">
    <property type="entry name" value="ORF_12_N"/>
    <property type="match status" value="1"/>
</dbReference>
<keyword evidence="4" id="KW-1185">Reference proteome</keyword>
<reference evidence="3 4" key="1">
    <citation type="journal article" date="2019" name="Environ. Microbiol.">
        <title>Species interactions and distinct microbial communities in high Arctic permafrost affected cryosols are associated with the CH4 and CO2 gas fluxes.</title>
        <authorList>
            <person name="Altshuler I."/>
            <person name="Hamel J."/>
            <person name="Turney S."/>
            <person name="Magnuson E."/>
            <person name="Levesque R."/>
            <person name="Greer C."/>
            <person name="Whyte L.G."/>
        </authorList>
    </citation>
    <scope>NUCLEOTIDE SEQUENCE [LARGE SCALE GENOMIC DNA]</scope>
    <source>
        <strain evidence="3 4">S5.20</strain>
    </source>
</reference>
<accession>A0A502E3U0</accession>
<sequence length="498" mass="53289">MVERPRSRGTRGPAREPRRHGCLLARVRGRAGRSTVGRVATWGSLLQSRVSRRSQVGRRATAAAVTSALVVALACGCANTGPAAPAEAAYGAHIETNTPQGLRAKQTVDMLNSDWPIGVPGVATLAAPPQVNDVAFMMDRMWWDRPFTVSSIEYGAGLATLHLLTSYGVGQDIELRTNDAGMVDRFDVTLQKPQIKNWSDIDAALTQSGAHYSYQASKITDGACAKVAGTNVDDSLPLASIFKLYVLLAIADAVNAGTVGWDDPLTITKEVKAVGSAGFEDLPPGSNVSVRDAAQQMISASDNMATDLLMARLGTGAVERALVHAGHHDPASMTPFPNTHELFSVGWGEPDLREQWKTASRQGRERLIAQTNTRHYVPDPTRTHTPASPYGAEWYGTATDICRVHAALQASAVGPATPVKDILAATPGIELDKTEWNYIGAKGGNLPGDIAFSWYAVDRTGQAWVVSFQLNWPKFRSLTAASWLLSIAQGAFGLIEPA</sequence>
<proteinExistence type="predicted"/>
<keyword evidence="3" id="KW-0378">Hydrolase</keyword>
<dbReference type="OrthoDB" id="108135at2"/>
<dbReference type="InterPro" id="IPR045155">
    <property type="entry name" value="Beta-lactam_cat"/>
</dbReference>
<dbReference type="Gene3D" id="1.10.8.620">
    <property type="entry name" value="ORF12 helical bundle domain-like"/>
    <property type="match status" value="1"/>
</dbReference>
<dbReference type="GO" id="GO:0030655">
    <property type="term" value="P:beta-lactam antibiotic catabolic process"/>
    <property type="evidence" value="ECO:0007669"/>
    <property type="project" value="InterPro"/>
</dbReference>
<comment type="caution">
    <text evidence="3">The sequence shown here is derived from an EMBL/GenBank/DDBJ whole genome shotgun (WGS) entry which is preliminary data.</text>
</comment>
<dbReference type="InterPro" id="IPR012338">
    <property type="entry name" value="Beta-lactam/transpept-like"/>
</dbReference>
<dbReference type="InterPro" id="IPR040846">
    <property type="entry name" value="ORF_12_N"/>
</dbReference>
<evidence type="ECO:0000259" key="2">
    <source>
        <dbReference type="Pfam" id="PF18042"/>
    </source>
</evidence>
<dbReference type="GO" id="GO:0008800">
    <property type="term" value="F:beta-lactamase activity"/>
    <property type="evidence" value="ECO:0007669"/>
    <property type="project" value="InterPro"/>
</dbReference>
<dbReference type="PANTHER" id="PTHR35333">
    <property type="entry name" value="BETA-LACTAMASE"/>
    <property type="match status" value="1"/>
</dbReference>
<dbReference type="Gene3D" id="3.40.710.10">
    <property type="entry name" value="DD-peptidase/beta-lactamase superfamily"/>
    <property type="match status" value="1"/>
</dbReference>
<dbReference type="SUPFAM" id="SSF56601">
    <property type="entry name" value="beta-lactamase/transpeptidase-like"/>
    <property type="match status" value="1"/>
</dbReference>
<dbReference type="PANTHER" id="PTHR35333:SF5">
    <property type="entry name" value="CONSERVED LIPOPROTEIN LPQF-RELATED"/>
    <property type="match status" value="1"/>
</dbReference>
<feature type="domain" description="ORF 12 gene product N-terminal" evidence="2">
    <location>
        <begin position="96"/>
        <end position="183"/>
    </location>
</feature>
<organism evidence="3 4">
    <name type="scientific">Mycolicibacterium hodleri</name>
    <dbReference type="NCBI Taxonomy" id="49897"/>
    <lineage>
        <taxon>Bacteria</taxon>
        <taxon>Bacillati</taxon>
        <taxon>Actinomycetota</taxon>
        <taxon>Actinomycetes</taxon>
        <taxon>Mycobacteriales</taxon>
        <taxon>Mycobacteriaceae</taxon>
        <taxon>Mycolicibacterium</taxon>
    </lineage>
</organism>